<dbReference type="Pfam" id="PF07242">
    <property type="entry name" value="DUF1430"/>
    <property type="match status" value="1"/>
</dbReference>
<feature type="transmembrane region" description="Helical" evidence="1">
    <location>
        <begin position="399"/>
        <end position="421"/>
    </location>
</feature>
<name>A0A5N0YW09_9ENTE</name>
<protein>
    <recommendedName>
        <fullName evidence="4">Bacteriocin-associated integral membrane protein</fullName>
    </recommendedName>
</protein>
<proteinExistence type="predicted"/>
<dbReference type="AlphaFoldDB" id="A0A5N0YW09"/>
<evidence type="ECO:0000313" key="2">
    <source>
        <dbReference type="EMBL" id="KAA9206404.1"/>
    </source>
</evidence>
<feature type="transmembrane region" description="Helical" evidence="1">
    <location>
        <begin position="327"/>
        <end position="352"/>
    </location>
</feature>
<keyword evidence="1" id="KW-0812">Transmembrane</keyword>
<evidence type="ECO:0000256" key="1">
    <source>
        <dbReference type="SAM" id="Phobius"/>
    </source>
</evidence>
<reference evidence="2 3" key="1">
    <citation type="submission" date="2019-09" db="EMBL/GenBank/DDBJ databases">
        <title>Vancomyinc resistant enterococci isolated from farm animals in Switzerland.</title>
        <authorList>
            <person name="Stevens M.J.A."/>
            <person name="Stephan R."/>
            <person name="Morach M."/>
            <person name="Nuesch-Inderbinen M."/>
        </authorList>
    </citation>
    <scope>NUCLEOTIDE SEQUENCE [LARGE SCALE GENOMIC DNA]</scope>
    <source>
        <strain evidence="2 3">GH27</strain>
    </source>
</reference>
<gene>
    <name evidence="2" type="ORF">F6X95_05625</name>
</gene>
<keyword evidence="1" id="KW-0472">Membrane</keyword>
<sequence>MLIIGIAFSTINNQNLNKTIDIFNHTSSYSPLRIPKIFVQESECRQILSLFEDISLKTNIPYMKKVTNESHEINESFDFKLNPKLEIIFYYQDQDQKEPSNFKLPFSNTNFRIENIQQSIRKKDFEGEFFILTSDKEEYEGYIKEFSKKYNEIFQSTHGIERFDDFNNERNYSPIGNTDLYQSSFYIQVGLLFFIAVLGSYYLIAIREIGLLSNYSFSVKHIVHMLLGNKMLLFLLGVVVCELVMMWIKDYPFIEVLTLMNSTFWERNIIDGDSTPPLKVKTNQKNREKILNLVEANQLSDNLQLLHPYTRAEEIVVKMTSRSLGQVVSIFLVTASSFFSLNFFVLSILFIYNKRIIALLRLSGYSMFSTYRTLLILTFFKWILTTIAMFVFWESDLRIVINMFMLLMIDLGKTIVFLLYIEKKSNLVILSG</sequence>
<dbReference type="EMBL" id="VYUT01000006">
    <property type="protein sequence ID" value="KAA9206404.1"/>
    <property type="molecule type" value="Genomic_DNA"/>
</dbReference>
<dbReference type="InterPro" id="IPR006541">
    <property type="entry name" value="Bacteriocin_ass"/>
</dbReference>
<dbReference type="Proteomes" id="UP000326078">
    <property type="component" value="Unassembled WGS sequence"/>
</dbReference>
<accession>A0A5N0YW09</accession>
<comment type="caution">
    <text evidence="2">The sequence shown here is derived from an EMBL/GenBank/DDBJ whole genome shotgun (WGS) entry which is preliminary data.</text>
</comment>
<organism evidence="2 3">
    <name type="scientific">Enterococcus durans</name>
    <dbReference type="NCBI Taxonomy" id="53345"/>
    <lineage>
        <taxon>Bacteria</taxon>
        <taxon>Bacillati</taxon>
        <taxon>Bacillota</taxon>
        <taxon>Bacilli</taxon>
        <taxon>Lactobacillales</taxon>
        <taxon>Enterococcaceae</taxon>
        <taxon>Enterococcus</taxon>
    </lineage>
</organism>
<evidence type="ECO:0000313" key="3">
    <source>
        <dbReference type="Proteomes" id="UP000326078"/>
    </source>
</evidence>
<feature type="transmembrane region" description="Helical" evidence="1">
    <location>
        <begin position="373"/>
        <end position="393"/>
    </location>
</feature>
<keyword evidence="1" id="KW-1133">Transmembrane helix</keyword>
<feature type="transmembrane region" description="Helical" evidence="1">
    <location>
        <begin position="185"/>
        <end position="206"/>
    </location>
</feature>
<evidence type="ECO:0008006" key="4">
    <source>
        <dbReference type="Google" id="ProtNLM"/>
    </source>
</evidence>
<feature type="transmembrane region" description="Helical" evidence="1">
    <location>
        <begin position="227"/>
        <end position="248"/>
    </location>
</feature>